<dbReference type="Pfam" id="PF13529">
    <property type="entry name" value="Peptidase_C39_2"/>
    <property type="match status" value="1"/>
</dbReference>
<protein>
    <recommendedName>
        <fullName evidence="1">Peptidase C39-like domain-containing protein</fullName>
    </recommendedName>
</protein>
<comment type="caution">
    <text evidence="2">The sequence shown here is derived from an EMBL/GenBank/DDBJ whole genome shotgun (WGS) entry which is preliminary data.</text>
</comment>
<organism evidence="2">
    <name type="scientific">marine sediment metagenome</name>
    <dbReference type="NCBI Taxonomy" id="412755"/>
    <lineage>
        <taxon>unclassified sequences</taxon>
        <taxon>metagenomes</taxon>
        <taxon>ecological metagenomes</taxon>
    </lineage>
</organism>
<proteinExistence type="predicted"/>
<reference evidence="2" key="1">
    <citation type="journal article" date="2014" name="Front. Microbiol.">
        <title>High frequency of phylogenetically diverse reductive dehalogenase-homologous genes in deep subseafloor sedimentary metagenomes.</title>
        <authorList>
            <person name="Kawai M."/>
            <person name="Futagami T."/>
            <person name="Toyoda A."/>
            <person name="Takaki Y."/>
            <person name="Nishi S."/>
            <person name="Hori S."/>
            <person name="Arai W."/>
            <person name="Tsubouchi T."/>
            <person name="Morono Y."/>
            <person name="Uchiyama I."/>
            <person name="Ito T."/>
            <person name="Fujiyama A."/>
            <person name="Inagaki F."/>
            <person name="Takami H."/>
        </authorList>
    </citation>
    <scope>NUCLEOTIDE SEQUENCE</scope>
    <source>
        <strain evidence="2">Expedition CK06-06</strain>
    </source>
</reference>
<dbReference type="EMBL" id="BARS01007725">
    <property type="protein sequence ID" value="GAF68653.1"/>
    <property type="molecule type" value="Genomic_DNA"/>
</dbReference>
<evidence type="ECO:0000259" key="1">
    <source>
        <dbReference type="Pfam" id="PF13529"/>
    </source>
</evidence>
<gene>
    <name evidence="2" type="ORF">S01H1_14825</name>
</gene>
<accession>X0RIQ5</accession>
<dbReference type="AlphaFoldDB" id="X0RIQ5"/>
<dbReference type="Gene3D" id="3.90.70.10">
    <property type="entry name" value="Cysteine proteinases"/>
    <property type="match status" value="1"/>
</dbReference>
<dbReference type="InterPro" id="IPR039564">
    <property type="entry name" value="Peptidase_C39-like"/>
</dbReference>
<name>X0RIQ5_9ZZZZ</name>
<feature type="domain" description="Peptidase C39-like" evidence="1">
    <location>
        <begin position="11"/>
        <end position="106"/>
    </location>
</feature>
<sequence length="147" mass="17368">MNILKWSGGRLSHDDMRDPLTDMCDCTYESGGTFHNDFDKVLRKFGDHYGAYTVRRVTRPTLSQIEEHLRAGGALVLNYHWDYKGKEDRHYSVVVGISDSGRSFRVVNGRRRGSAAKWISREMFKRWEQRFQRTDKSHKAWFITYKE</sequence>
<evidence type="ECO:0000313" key="2">
    <source>
        <dbReference type="EMBL" id="GAF68653.1"/>
    </source>
</evidence>